<keyword evidence="2" id="KW-1185">Reference proteome</keyword>
<evidence type="ECO:0000313" key="2">
    <source>
        <dbReference type="Proteomes" id="UP000017127"/>
    </source>
</evidence>
<dbReference type="EMBL" id="AUZM01000034">
    <property type="protein sequence ID" value="ERT06565.1"/>
    <property type="molecule type" value="Genomic_DNA"/>
</dbReference>
<evidence type="ECO:0000313" key="1">
    <source>
        <dbReference type="EMBL" id="ERT06565.1"/>
    </source>
</evidence>
<proteinExistence type="predicted"/>
<protein>
    <submittedName>
        <fullName evidence="1">Uncharacterized protein</fullName>
    </submittedName>
</protein>
<name>U7QHK9_9CYAN</name>
<reference evidence="1 2" key="1">
    <citation type="journal article" date="2013" name="Front. Microbiol.">
        <title>Comparative genomic analyses of the cyanobacterium, Lyngbya aestuarii BL J, a powerful hydrogen producer.</title>
        <authorList>
            <person name="Kothari A."/>
            <person name="Vaughn M."/>
            <person name="Garcia-Pichel F."/>
        </authorList>
    </citation>
    <scope>NUCLEOTIDE SEQUENCE [LARGE SCALE GENOMIC DNA]</scope>
    <source>
        <strain evidence="1 2">BL J</strain>
    </source>
</reference>
<organism evidence="1 2">
    <name type="scientific">Lyngbya aestuarii BL J</name>
    <dbReference type="NCBI Taxonomy" id="1348334"/>
    <lineage>
        <taxon>Bacteria</taxon>
        <taxon>Bacillati</taxon>
        <taxon>Cyanobacteriota</taxon>
        <taxon>Cyanophyceae</taxon>
        <taxon>Oscillatoriophycideae</taxon>
        <taxon>Oscillatoriales</taxon>
        <taxon>Microcoleaceae</taxon>
        <taxon>Lyngbya</taxon>
    </lineage>
</organism>
<gene>
    <name evidence="1" type="ORF">M595_3453</name>
</gene>
<sequence>MLTKSYPNTPRQAFLFKLLTNIYKYVNNQAFKEQSGLRLE</sequence>
<comment type="caution">
    <text evidence="1">The sequence shown here is derived from an EMBL/GenBank/DDBJ whole genome shotgun (WGS) entry which is preliminary data.</text>
</comment>
<dbReference type="AlphaFoldDB" id="U7QHK9"/>
<dbReference type="Proteomes" id="UP000017127">
    <property type="component" value="Unassembled WGS sequence"/>
</dbReference>
<accession>U7QHK9</accession>